<dbReference type="PROSITE" id="PS50893">
    <property type="entry name" value="ABC_TRANSPORTER_2"/>
    <property type="match status" value="1"/>
</dbReference>
<name>A0ABX2PT57_9RHOB</name>
<dbReference type="Pfam" id="PF00005">
    <property type="entry name" value="ABC_tran"/>
    <property type="match status" value="1"/>
</dbReference>
<dbReference type="InterPro" id="IPR003439">
    <property type="entry name" value="ABC_transporter-like_ATP-bd"/>
</dbReference>
<dbReference type="InterPro" id="IPR003593">
    <property type="entry name" value="AAA+_ATPase"/>
</dbReference>
<reference evidence="11 12" key="1">
    <citation type="submission" date="2020-06" db="EMBL/GenBank/DDBJ databases">
        <authorList>
            <person name="Cao W.R."/>
        </authorList>
    </citation>
    <scope>NUCLEOTIDE SEQUENCE [LARGE SCALE GENOMIC DNA]</scope>
    <source>
        <strain evidence="11 12">B1Z28</strain>
    </source>
</reference>
<dbReference type="PANTHER" id="PTHR42771:SF3">
    <property type="entry name" value="PETROBACTIN IMPORT ATP-BINDING PROTEIN YCLP"/>
    <property type="match status" value="1"/>
</dbReference>
<sequence>MIDIQDVTYKIAGQPILQDVSLQLDKGGIIALIGPNGAGKSTLLSLVARLLPLQTGTIRVDDLQIGQTVDTVLAKKLGILPQELTVASRLTIRDLVGFGRYPYHKGRPSADDHDRVDTALHLFDLSDLAERQLETLSGGQRQRAFVAMAYVQDTDYLLLDEPLNNLDIAASRALMTLLRDLTAGRKRTVVIVLHDINYAAAYADRIIALKAGRVVADGAPDAVVTAALLRDVFETPANVTTVARRQVVLV</sequence>
<keyword evidence="5" id="KW-0547">Nucleotide-binding</keyword>
<dbReference type="PANTHER" id="PTHR42771">
    <property type="entry name" value="IRON(3+)-HYDROXAMATE IMPORT ATP-BINDING PROTEIN FHUC"/>
    <property type="match status" value="1"/>
</dbReference>
<evidence type="ECO:0000313" key="12">
    <source>
        <dbReference type="Proteomes" id="UP000630805"/>
    </source>
</evidence>
<dbReference type="InterPro" id="IPR027417">
    <property type="entry name" value="P-loop_NTPase"/>
</dbReference>
<keyword evidence="9" id="KW-0472">Membrane</keyword>
<dbReference type="InterPro" id="IPR051535">
    <property type="entry name" value="Siderophore_ABC-ATPase"/>
</dbReference>
<accession>A0ABX2PT57</accession>
<evidence type="ECO:0000256" key="7">
    <source>
        <dbReference type="ARBA" id="ARBA00023004"/>
    </source>
</evidence>
<dbReference type="PROSITE" id="PS00211">
    <property type="entry name" value="ABC_TRANSPORTER_1"/>
    <property type="match status" value="1"/>
</dbReference>
<comment type="caution">
    <text evidence="11">The sequence shown here is derived from an EMBL/GenBank/DDBJ whole genome shotgun (WGS) entry which is preliminary data.</text>
</comment>
<proteinExistence type="predicted"/>
<evidence type="ECO:0000259" key="10">
    <source>
        <dbReference type="PROSITE" id="PS50893"/>
    </source>
</evidence>
<keyword evidence="7" id="KW-0408">Iron</keyword>
<organism evidence="11 12">
    <name type="scientific">Ruegeria haliotis</name>
    <dbReference type="NCBI Taxonomy" id="2747601"/>
    <lineage>
        <taxon>Bacteria</taxon>
        <taxon>Pseudomonadati</taxon>
        <taxon>Pseudomonadota</taxon>
        <taxon>Alphaproteobacteria</taxon>
        <taxon>Rhodobacterales</taxon>
        <taxon>Roseobacteraceae</taxon>
        <taxon>Ruegeria</taxon>
    </lineage>
</organism>
<dbReference type="Gene3D" id="3.40.50.300">
    <property type="entry name" value="P-loop containing nucleotide triphosphate hydrolases"/>
    <property type="match status" value="1"/>
</dbReference>
<keyword evidence="4" id="KW-0410">Iron transport</keyword>
<dbReference type="GO" id="GO:0005524">
    <property type="term" value="F:ATP binding"/>
    <property type="evidence" value="ECO:0007669"/>
    <property type="project" value="UniProtKB-KW"/>
</dbReference>
<dbReference type="SUPFAM" id="SSF52540">
    <property type="entry name" value="P-loop containing nucleoside triphosphate hydrolases"/>
    <property type="match status" value="1"/>
</dbReference>
<evidence type="ECO:0000256" key="2">
    <source>
        <dbReference type="ARBA" id="ARBA00022448"/>
    </source>
</evidence>
<gene>
    <name evidence="11" type="ORF">HW561_13170</name>
</gene>
<comment type="subcellular location">
    <subcellularLocation>
        <location evidence="1">Cell membrane</location>
        <topology evidence="1">Peripheral membrane protein</topology>
    </subcellularLocation>
</comment>
<dbReference type="RefSeq" id="WP_176865463.1">
    <property type="nucleotide sequence ID" value="NZ_JABXWT010000006.1"/>
</dbReference>
<keyword evidence="2" id="KW-0813">Transport</keyword>
<keyword evidence="12" id="KW-1185">Reference proteome</keyword>
<dbReference type="EMBL" id="JABXWT010000006">
    <property type="protein sequence ID" value="NVO56737.1"/>
    <property type="molecule type" value="Genomic_DNA"/>
</dbReference>
<evidence type="ECO:0000256" key="9">
    <source>
        <dbReference type="ARBA" id="ARBA00023136"/>
    </source>
</evidence>
<evidence type="ECO:0000256" key="5">
    <source>
        <dbReference type="ARBA" id="ARBA00022741"/>
    </source>
</evidence>
<evidence type="ECO:0000256" key="3">
    <source>
        <dbReference type="ARBA" id="ARBA00022475"/>
    </source>
</evidence>
<evidence type="ECO:0000256" key="4">
    <source>
        <dbReference type="ARBA" id="ARBA00022496"/>
    </source>
</evidence>
<evidence type="ECO:0000256" key="1">
    <source>
        <dbReference type="ARBA" id="ARBA00004202"/>
    </source>
</evidence>
<keyword evidence="8" id="KW-0406">Ion transport</keyword>
<dbReference type="SMART" id="SM00382">
    <property type="entry name" value="AAA"/>
    <property type="match status" value="1"/>
</dbReference>
<feature type="domain" description="ABC transporter" evidence="10">
    <location>
        <begin position="2"/>
        <end position="236"/>
    </location>
</feature>
<evidence type="ECO:0000256" key="6">
    <source>
        <dbReference type="ARBA" id="ARBA00022840"/>
    </source>
</evidence>
<evidence type="ECO:0000256" key="8">
    <source>
        <dbReference type="ARBA" id="ARBA00023065"/>
    </source>
</evidence>
<dbReference type="Proteomes" id="UP000630805">
    <property type="component" value="Unassembled WGS sequence"/>
</dbReference>
<evidence type="ECO:0000313" key="11">
    <source>
        <dbReference type="EMBL" id="NVO56737.1"/>
    </source>
</evidence>
<dbReference type="InterPro" id="IPR017871">
    <property type="entry name" value="ABC_transporter-like_CS"/>
</dbReference>
<keyword evidence="3" id="KW-1003">Cell membrane</keyword>
<protein>
    <submittedName>
        <fullName evidence="11">ATP-binding cassette domain-containing protein</fullName>
    </submittedName>
</protein>
<keyword evidence="6 11" id="KW-0067">ATP-binding</keyword>
<dbReference type="CDD" id="cd03214">
    <property type="entry name" value="ABC_Iron-Siderophores_B12_Hemin"/>
    <property type="match status" value="1"/>
</dbReference>